<dbReference type="EMBL" id="CAJVPW010006672">
    <property type="protein sequence ID" value="CAG8571907.1"/>
    <property type="molecule type" value="Genomic_DNA"/>
</dbReference>
<gene>
    <name evidence="1" type="ORF">SPELUC_LOCUS6030</name>
</gene>
<reference evidence="1" key="1">
    <citation type="submission" date="2021-06" db="EMBL/GenBank/DDBJ databases">
        <authorList>
            <person name="Kallberg Y."/>
            <person name="Tangrot J."/>
            <person name="Rosling A."/>
        </authorList>
    </citation>
    <scope>NUCLEOTIDE SEQUENCE</scope>
    <source>
        <strain evidence="1">28 12/20/2015</strain>
    </source>
</reference>
<evidence type="ECO:0000313" key="2">
    <source>
        <dbReference type="Proteomes" id="UP000789366"/>
    </source>
</evidence>
<accession>A0ACA9M691</accession>
<proteinExistence type="predicted"/>
<keyword evidence="2" id="KW-1185">Reference proteome</keyword>
<sequence>SQSSNEYDKTKVICQEPSIALILKEQTPNIAKLFKQKPNSTLQFLNAESKKYTINFNLKIDNDKDPKELFFNGINENIDNNPLFNTIINCISENLHESFKSKNNNSETNFEININSYFKTEETYIIWSCIGWIKVKKNIENIFEISRSIDIKIVIFNYKNVNELENTEYDKALESIKKFITMIDKLLDHLNKVRKKNNLKKLEWNTHLIFIAKKHAENISLTNEFDKNTEIKGFYYHNTQYYYKKNEDEVFNSLLNNEKNKKILLNKNYNHFGASFKNKHWVLIFGRLYAKEKININLLLTLTNEERTKIGLKKLILNSKLVDAAQKYVEYLAKNKIYDHIPDAQKKLTGMTWGENLGHSYENEKEAIKGWMASPGHKANILNKDYIYFGAGLAKDTWIQAFSSNI</sequence>
<evidence type="ECO:0000313" key="1">
    <source>
        <dbReference type="EMBL" id="CAG8571907.1"/>
    </source>
</evidence>
<name>A0ACA9M691_9GLOM</name>
<feature type="non-terminal residue" evidence="1">
    <location>
        <position position="1"/>
    </location>
</feature>
<protein>
    <submittedName>
        <fullName evidence="1">5480_t:CDS:1</fullName>
    </submittedName>
</protein>
<comment type="caution">
    <text evidence="1">The sequence shown here is derived from an EMBL/GenBank/DDBJ whole genome shotgun (WGS) entry which is preliminary data.</text>
</comment>
<organism evidence="1 2">
    <name type="scientific">Cetraspora pellucida</name>
    <dbReference type="NCBI Taxonomy" id="1433469"/>
    <lineage>
        <taxon>Eukaryota</taxon>
        <taxon>Fungi</taxon>
        <taxon>Fungi incertae sedis</taxon>
        <taxon>Mucoromycota</taxon>
        <taxon>Glomeromycotina</taxon>
        <taxon>Glomeromycetes</taxon>
        <taxon>Diversisporales</taxon>
        <taxon>Gigasporaceae</taxon>
        <taxon>Cetraspora</taxon>
    </lineage>
</organism>
<dbReference type="Proteomes" id="UP000789366">
    <property type="component" value="Unassembled WGS sequence"/>
</dbReference>